<dbReference type="Pfam" id="PF13670">
    <property type="entry name" value="PepSY_2"/>
    <property type="match status" value="1"/>
</dbReference>
<feature type="chain" id="PRO_5031155272" evidence="1">
    <location>
        <begin position="23"/>
        <end position="145"/>
    </location>
</feature>
<accession>A0A7W3FMG2</accession>
<evidence type="ECO:0000313" key="3">
    <source>
        <dbReference type="EMBL" id="MBA8682271.1"/>
    </source>
</evidence>
<evidence type="ECO:0000259" key="2">
    <source>
        <dbReference type="Pfam" id="PF13670"/>
    </source>
</evidence>
<comment type="caution">
    <text evidence="3">The sequence shown here is derived from an EMBL/GenBank/DDBJ whole genome shotgun (WGS) entry which is preliminary data.</text>
</comment>
<keyword evidence="1" id="KW-0732">Signal</keyword>
<proteinExistence type="predicted"/>
<organism evidence="3 4">
    <name type="scientific">Stenotrophomonas tumulicola</name>
    <dbReference type="NCBI Taxonomy" id="1685415"/>
    <lineage>
        <taxon>Bacteria</taxon>
        <taxon>Pseudomonadati</taxon>
        <taxon>Pseudomonadota</taxon>
        <taxon>Gammaproteobacteria</taxon>
        <taxon>Lysobacterales</taxon>
        <taxon>Lysobacteraceae</taxon>
        <taxon>Stenotrophomonas</taxon>
    </lineage>
</organism>
<gene>
    <name evidence="3" type="ORF">H4O11_10675</name>
</gene>
<dbReference type="EMBL" id="JACGXS010000004">
    <property type="protein sequence ID" value="MBA8682271.1"/>
    <property type="molecule type" value="Genomic_DNA"/>
</dbReference>
<dbReference type="InterPro" id="IPR025711">
    <property type="entry name" value="PepSY"/>
</dbReference>
<protein>
    <submittedName>
        <fullName evidence="3">PepSY domain-containing protein</fullName>
    </submittedName>
</protein>
<sequence length="145" mass="15976">MFKPLALAAAAAALLATATAHAAPLGLAQVEQALRAAGYSRIHEIEKDDGLWEADVTRDDGRFREVHVDPKTGEIFDELDGRSQLSIDQLLARARAQGLQEIHSVERDGAIWKLEARNARNQKVDVRMSGHDGRILASEREGWLD</sequence>
<evidence type="ECO:0000313" key="4">
    <source>
        <dbReference type="Proteomes" id="UP000547058"/>
    </source>
</evidence>
<keyword evidence="4" id="KW-1185">Reference proteome</keyword>
<dbReference type="AlphaFoldDB" id="A0A7W3FMG2"/>
<dbReference type="Proteomes" id="UP000547058">
    <property type="component" value="Unassembled WGS sequence"/>
</dbReference>
<reference evidence="3 4" key="1">
    <citation type="submission" date="2020-08" db="EMBL/GenBank/DDBJ databases">
        <title>Stenotrophomonas tumulicola JCM 30961.</title>
        <authorList>
            <person name="Deng Y."/>
        </authorList>
    </citation>
    <scope>NUCLEOTIDE SEQUENCE [LARGE SCALE GENOMIC DNA]</scope>
    <source>
        <strain evidence="3 4">JCM 30961</strain>
    </source>
</reference>
<feature type="domain" description="PepSY" evidence="2">
    <location>
        <begin position="6"/>
        <end position="77"/>
    </location>
</feature>
<dbReference type="RefSeq" id="WP_182339399.1">
    <property type="nucleotide sequence ID" value="NZ_JACGXS010000004.1"/>
</dbReference>
<evidence type="ECO:0000256" key="1">
    <source>
        <dbReference type="SAM" id="SignalP"/>
    </source>
</evidence>
<name>A0A7W3FMG2_9GAMM</name>
<feature type="signal peptide" evidence="1">
    <location>
        <begin position="1"/>
        <end position="22"/>
    </location>
</feature>